<reference evidence="2" key="1">
    <citation type="submission" date="2022-01" db="EMBL/GenBank/DDBJ databases">
        <authorList>
            <person name="Wang Y."/>
        </authorList>
    </citation>
    <scope>NUCLEOTIDE SEQUENCE</scope>
    <source>
        <strain evidence="2">WB101</strain>
    </source>
</reference>
<gene>
    <name evidence="2" type="ORF">L6773_15775</name>
</gene>
<evidence type="ECO:0000313" key="3">
    <source>
        <dbReference type="Proteomes" id="UP001165366"/>
    </source>
</evidence>
<dbReference type="InterPro" id="IPR004027">
    <property type="entry name" value="SEC_C_motif"/>
</dbReference>
<evidence type="ECO:0000256" key="1">
    <source>
        <dbReference type="SAM" id="Phobius"/>
    </source>
</evidence>
<accession>A0ABS9KGR4</accession>
<keyword evidence="1" id="KW-1133">Transmembrane helix</keyword>
<organism evidence="2 3">
    <name type="scientific">Rhodohalobacter sulfatireducens</name>
    <dbReference type="NCBI Taxonomy" id="2911366"/>
    <lineage>
        <taxon>Bacteria</taxon>
        <taxon>Pseudomonadati</taxon>
        <taxon>Balneolota</taxon>
        <taxon>Balneolia</taxon>
        <taxon>Balneolales</taxon>
        <taxon>Balneolaceae</taxon>
        <taxon>Rhodohalobacter</taxon>
    </lineage>
</organism>
<dbReference type="Proteomes" id="UP001165366">
    <property type="component" value="Unassembled WGS sequence"/>
</dbReference>
<protein>
    <submittedName>
        <fullName evidence="2">SEC-C domain-containing protein</fullName>
    </submittedName>
</protein>
<dbReference type="RefSeq" id="WP_237855394.1">
    <property type="nucleotide sequence ID" value="NZ_JAKLWS010000024.1"/>
</dbReference>
<name>A0ABS9KGR4_9BACT</name>
<feature type="transmembrane region" description="Helical" evidence="1">
    <location>
        <begin position="35"/>
        <end position="53"/>
    </location>
</feature>
<keyword evidence="1" id="KW-0472">Membrane</keyword>
<comment type="caution">
    <text evidence="2">The sequence shown here is derived from an EMBL/GenBank/DDBJ whole genome shotgun (WGS) entry which is preliminary data.</text>
</comment>
<keyword evidence="3" id="KW-1185">Reference proteome</keyword>
<sequence>MAEKLNRNDPCHCGSGKKYKNCHMNQDNSAITSKAGMIGLGIAIILGLVFVFMQLRGSDASQNCPDGTVWSEAHGHCH</sequence>
<dbReference type="SUPFAM" id="SSF103642">
    <property type="entry name" value="Sec-C motif"/>
    <property type="match status" value="1"/>
</dbReference>
<dbReference type="EMBL" id="JAKLWS010000024">
    <property type="protein sequence ID" value="MCG2590037.1"/>
    <property type="molecule type" value="Genomic_DNA"/>
</dbReference>
<keyword evidence="1" id="KW-0812">Transmembrane</keyword>
<evidence type="ECO:0000313" key="2">
    <source>
        <dbReference type="EMBL" id="MCG2590037.1"/>
    </source>
</evidence>
<proteinExistence type="predicted"/>
<dbReference type="Gene3D" id="3.10.450.50">
    <property type="match status" value="1"/>
</dbReference>
<dbReference type="Pfam" id="PF02810">
    <property type="entry name" value="SEC-C"/>
    <property type="match status" value="1"/>
</dbReference>
<reference evidence="2" key="2">
    <citation type="submission" date="2024-05" db="EMBL/GenBank/DDBJ databases">
        <title>Rhodohalobacter halophilus gen. nov., sp. nov., a moderately halophilic member of the family Balneolaceae.</title>
        <authorList>
            <person name="Xia J."/>
        </authorList>
    </citation>
    <scope>NUCLEOTIDE SEQUENCE</scope>
    <source>
        <strain evidence="2">WB101</strain>
    </source>
</reference>